<dbReference type="Proteomes" id="UP000198157">
    <property type="component" value="Unassembled WGS sequence"/>
</dbReference>
<comment type="caution">
    <text evidence="2">The sequence shown here is derived from an EMBL/GenBank/DDBJ whole genome shotgun (WGS) entry which is preliminary data.</text>
</comment>
<dbReference type="InterPro" id="IPR027417">
    <property type="entry name" value="P-loop_NTPase"/>
</dbReference>
<reference evidence="2 3" key="1">
    <citation type="submission" date="2017-06" db="EMBL/GenBank/DDBJ databases">
        <authorList>
            <person name="Kim H.J."/>
            <person name="Triplett B.A."/>
        </authorList>
    </citation>
    <scope>NUCLEOTIDE SEQUENCE [LARGE SCALE GENOMIC DNA]</scope>
    <source>
        <strain evidence="2 3">13146</strain>
    </source>
</reference>
<evidence type="ECO:0000259" key="1">
    <source>
        <dbReference type="Pfam" id="PF13304"/>
    </source>
</evidence>
<dbReference type="PANTHER" id="PTHR40396">
    <property type="entry name" value="ATPASE-LIKE PROTEIN"/>
    <property type="match status" value="1"/>
</dbReference>
<dbReference type="Gene3D" id="3.40.50.300">
    <property type="entry name" value="P-loop containing nucleotide triphosphate hydrolases"/>
    <property type="match status" value="1"/>
</dbReference>
<sequence>MLIEFSVENYRSIREKQSFSLVASPDKHRRDTHVAVVDAPATPDVLRSAIVYGANAAGKSNLLRALATMSSLVREPPRASKQSSLPYSPFMLDAGSAALPTSFEVSFIEEGVRYQFGVTYNAERILSEALFAYPEGRPQRWYSRSLDPDTGEDVFEFGGMLRGQKKVWQEATRPNALFLTTAVKLNSEQLERVFSWFDNRVQPIHPFARVGSDYTATSSQKSSERKLRVLEFLAQADLGIGDFIVKSRPFDFSVIPEDAPEPVRQFFRHAMTDKEFQEISFLHRTKSGYEALLDLEEESGGTKKLFELAGPWVDTLENGYLLLIDELDTSLHPLMLRYLVKMFHDPVINTKGAQLVFTTHDTNVMDSFRRDQLWVMEKDGELSSQLVPFSDFSPRKNENLEKGYLEGRYGGVPITGRPLFSFKG</sequence>
<protein>
    <recommendedName>
        <fullName evidence="1">ATPase AAA-type core domain-containing protein</fullName>
    </recommendedName>
</protein>
<evidence type="ECO:0000313" key="3">
    <source>
        <dbReference type="Proteomes" id="UP000198157"/>
    </source>
</evidence>
<feature type="domain" description="ATPase AAA-type core" evidence="1">
    <location>
        <begin position="49"/>
        <end position="366"/>
    </location>
</feature>
<dbReference type="AlphaFoldDB" id="A0A246HKH4"/>
<dbReference type="InterPro" id="IPR003959">
    <property type="entry name" value="ATPase_AAA_core"/>
</dbReference>
<evidence type="ECO:0000313" key="2">
    <source>
        <dbReference type="EMBL" id="OWQ52050.1"/>
    </source>
</evidence>
<dbReference type="CDD" id="cd00267">
    <property type="entry name" value="ABC_ATPase"/>
    <property type="match status" value="1"/>
</dbReference>
<dbReference type="Pfam" id="PF13304">
    <property type="entry name" value="AAA_21"/>
    <property type="match status" value="1"/>
</dbReference>
<dbReference type="PANTHER" id="PTHR40396:SF1">
    <property type="entry name" value="ATPASE AAA-TYPE CORE DOMAIN-CONTAINING PROTEIN"/>
    <property type="match status" value="1"/>
</dbReference>
<dbReference type="GO" id="GO:0016887">
    <property type="term" value="F:ATP hydrolysis activity"/>
    <property type="evidence" value="ECO:0007669"/>
    <property type="project" value="InterPro"/>
</dbReference>
<dbReference type="EMBL" id="NIVS01000037">
    <property type="protein sequence ID" value="OWQ52050.1"/>
    <property type="molecule type" value="Genomic_DNA"/>
</dbReference>
<dbReference type="GO" id="GO:0005524">
    <property type="term" value="F:ATP binding"/>
    <property type="evidence" value="ECO:0007669"/>
    <property type="project" value="InterPro"/>
</dbReference>
<dbReference type="SUPFAM" id="SSF52540">
    <property type="entry name" value="P-loop containing nucleoside triphosphate hydrolases"/>
    <property type="match status" value="1"/>
</dbReference>
<organism evidence="2 3">
    <name type="scientific">Stenotrophomonas maltophilia</name>
    <name type="common">Pseudomonas maltophilia</name>
    <name type="synonym">Xanthomonas maltophilia</name>
    <dbReference type="NCBI Taxonomy" id="40324"/>
    <lineage>
        <taxon>Bacteria</taxon>
        <taxon>Pseudomonadati</taxon>
        <taxon>Pseudomonadota</taxon>
        <taxon>Gammaproteobacteria</taxon>
        <taxon>Lysobacterales</taxon>
        <taxon>Lysobacteraceae</taxon>
        <taxon>Stenotrophomonas</taxon>
        <taxon>Stenotrophomonas maltophilia group</taxon>
    </lineage>
</organism>
<dbReference type="OrthoDB" id="9809324at2"/>
<accession>A0A246HKH4</accession>
<proteinExistence type="predicted"/>
<name>A0A246HKH4_STEMA</name>
<gene>
    <name evidence="2" type="ORF">CEE60_14100</name>
</gene>